<evidence type="ECO:0000256" key="13">
    <source>
        <dbReference type="SAM" id="MobiDB-lite"/>
    </source>
</evidence>
<dbReference type="GO" id="GO:0005886">
    <property type="term" value="C:plasma membrane"/>
    <property type="evidence" value="ECO:0007669"/>
    <property type="project" value="TreeGrafter"/>
</dbReference>
<dbReference type="Proteomes" id="UP000193986">
    <property type="component" value="Unassembled WGS sequence"/>
</dbReference>
<evidence type="ECO:0000256" key="14">
    <source>
        <dbReference type="SAM" id="Phobius"/>
    </source>
</evidence>
<dbReference type="GO" id="GO:0004252">
    <property type="term" value="F:serine-type endopeptidase activity"/>
    <property type="evidence" value="ECO:0007669"/>
    <property type="project" value="InterPro"/>
</dbReference>
<gene>
    <name evidence="17" type="ORF">BCR39DRAFT_582241</name>
</gene>
<comment type="similarity">
    <text evidence="2">Belongs to the peptidase S9B family.</text>
</comment>
<evidence type="ECO:0000259" key="16">
    <source>
        <dbReference type="Pfam" id="PF00930"/>
    </source>
</evidence>
<reference evidence="17 18" key="1">
    <citation type="submission" date="2016-07" db="EMBL/GenBank/DDBJ databases">
        <title>Pervasive Adenine N6-methylation of Active Genes in Fungi.</title>
        <authorList>
            <consortium name="DOE Joint Genome Institute"/>
            <person name="Mondo S.J."/>
            <person name="Dannebaum R.O."/>
            <person name="Kuo R.C."/>
            <person name="Labutti K."/>
            <person name="Haridas S."/>
            <person name="Kuo A."/>
            <person name="Salamov A."/>
            <person name="Ahrendt S.R."/>
            <person name="Lipzen A."/>
            <person name="Sullivan W."/>
            <person name="Andreopoulos W.B."/>
            <person name="Clum A."/>
            <person name="Lindquist E."/>
            <person name="Daum C."/>
            <person name="Ramamoorthy G.K."/>
            <person name="Gryganskyi A."/>
            <person name="Culley D."/>
            <person name="Magnuson J.K."/>
            <person name="James T.Y."/>
            <person name="O'Malley M.A."/>
            <person name="Stajich J.E."/>
            <person name="Spatafora J.W."/>
            <person name="Visel A."/>
            <person name="Grigoriev I.V."/>
        </authorList>
    </citation>
    <scope>NUCLEOTIDE SEQUENCE [LARGE SCALE GENOMIC DNA]</scope>
    <source>
        <strain evidence="17 18">68-887.2</strain>
    </source>
</reference>
<feature type="region of interest" description="Disordered" evidence="13">
    <location>
        <begin position="1"/>
        <end position="53"/>
    </location>
</feature>
<protein>
    <submittedName>
        <fullName evidence="17">Putative dipeptidyl-peptidase</fullName>
    </submittedName>
</protein>
<keyword evidence="4" id="KW-0926">Vacuole</keyword>
<evidence type="ECO:0000313" key="17">
    <source>
        <dbReference type="EMBL" id="ORY33110.1"/>
    </source>
</evidence>
<dbReference type="InParanoid" id="A0A1Y2BEZ1"/>
<keyword evidence="7" id="KW-0378">Hydrolase</keyword>
<sequence>MDSAGDSDVSYHDRLETEPFDEKVGHADGPDKRFQDDPRMEEGEEDGEGYPLRPRKKSRKILATLIGIVVFATVIGALAATQYSAPSYYAKSGSKHITLEHILNGTFGVRTKQLDWVKEAPDGTFSHINTEGNIVLNTVQNITTDELLVDSSLVLDREGNRLKWQSWALSADSKYVLFKTDHVKQWRHSAFGNYWVHRLSDHATFPIDPPTSPPEISIVRWSPVGHNLAFVKKNDLYVVPSDELYGTHPEAIRVTNDGSDVVFNGVPDWVYEEEVFETDSAVWWSPDGQTLAFTRSDEAAVLDYKLQYYNPTNDAFDVDQYPVELDMKYPKPGTPNPLVSVYTFSIRAYLETLEISQSKQALTWPGEMPLDSRIITEIAWVATDGLLVKEIDRAARRGQVIIFQGGASEGQVVRHLGKGGEEGDDGWIDHGQNVIAVDGEVPGYLDIVPNEGYNHIAFFSPITATEPTWITSGDWEVTSIAGIDHSHGAIYFMAATPSIDRHLYTAFLPTSGLAEEYEQNYSALTDTAQPGYYEVSFSPGAQYYVLSYKGPDVPWQRLMEVGEDGVDLLLEGNGVLNETLAEYMAPLVQRTTLVNDGNELNMLQIFPPNMDASGRKKYPVLIRVYGGPGSQMVSNRFERDWHTFLACEKKYIIVMIDGRGTGFKGRPLRNPVTDELGHYEVLDQIAAAAEMVKKEYVDRNRIGIWGWSYGGYMTCKAIEADSGVFTLGMAVAPVTNWLYYDSIYTERYMNTPTSNEQGYLQGAVNNVSAFGNVDFLWAHGSGDDNVHYLNTASLLDKLTQRHVRGWRFRMFTDSNHNMDKREAYRELYQWMTDYLDEKWGRGGNVHHS</sequence>
<keyword evidence="11 14" id="KW-0472">Membrane</keyword>
<keyword evidence="5" id="KW-0645">Protease</keyword>
<organism evidence="17 18">
    <name type="scientific">Naematelia encephala</name>
    <dbReference type="NCBI Taxonomy" id="71784"/>
    <lineage>
        <taxon>Eukaryota</taxon>
        <taxon>Fungi</taxon>
        <taxon>Dikarya</taxon>
        <taxon>Basidiomycota</taxon>
        <taxon>Agaricomycotina</taxon>
        <taxon>Tremellomycetes</taxon>
        <taxon>Tremellales</taxon>
        <taxon>Naemateliaceae</taxon>
        <taxon>Naematelia</taxon>
    </lineage>
</organism>
<dbReference type="GO" id="GO:0005774">
    <property type="term" value="C:vacuolar membrane"/>
    <property type="evidence" value="ECO:0007669"/>
    <property type="project" value="UniProtKB-SubCell"/>
</dbReference>
<name>A0A1Y2BEZ1_9TREE</name>
<dbReference type="InterPro" id="IPR002471">
    <property type="entry name" value="Pept_S9_AS"/>
</dbReference>
<keyword evidence="9" id="KW-0735">Signal-anchor</keyword>
<evidence type="ECO:0000256" key="9">
    <source>
        <dbReference type="ARBA" id="ARBA00022968"/>
    </source>
</evidence>
<keyword evidence="18" id="KW-1185">Reference proteome</keyword>
<dbReference type="GO" id="GO:0008239">
    <property type="term" value="F:dipeptidyl-peptidase activity"/>
    <property type="evidence" value="ECO:0007669"/>
    <property type="project" value="TreeGrafter"/>
</dbReference>
<comment type="subcellular location">
    <subcellularLocation>
        <location evidence="1">Vacuole membrane</location>
        <topology evidence="1">Single-pass type II membrane protein</topology>
    </subcellularLocation>
</comment>
<feature type="compositionally biased region" description="Basic and acidic residues" evidence="13">
    <location>
        <begin position="9"/>
        <end position="41"/>
    </location>
</feature>
<dbReference type="PANTHER" id="PTHR11731">
    <property type="entry name" value="PROTEASE FAMILY S9B,C DIPEPTIDYL-PEPTIDASE IV-RELATED"/>
    <property type="match status" value="1"/>
</dbReference>
<dbReference type="Pfam" id="PF00930">
    <property type="entry name" value="DPPIV_N"/>
    <property type="match status" value="1"/>
</dbReference>
<evidence type="ECO:0000256" key="5">
    <source>
        <dbReference type="ARBA" id="ARBA00022670"/>
    </source>
</evidence>
<dbReference type="InterPro" id="IPR001375">
    <property type="entry name" value="Peptidase_S9_cat"/>
</dbReference>
<feature type="transmembrane region" description="Helical" evidence="14">
    <location>
        <begin position="61"/>
        <end position="80"/>
    </location>
</feature>
<proteinExistence type="inferred from homology"/>
<dbReference type="FunCoup" id="A0A1Y2BEZ1">
    <property type="interactions" value="105"/>
</dbReference>
<dbReference type="Gene3D" id="2.140.10.30">
    <property type="entry name" value="Dipeptidylpeptidase IV, N-terminal domain"/>
    <property type="match status" value="1"/>
</dbReference>
<evidence type="ECO:0000256" key="3">
    <source>
        <dbReference type="ARBA" id="ARBA00022438"/>
    </source>
</evidence>
<keyword evidence="6 14" id="KW-0812">Transmembrane</keyword>
<dbReference type="PANTHER" id="PTHR11731:SF200">
    <property type="entry name" value="DIPEPTIDYL PEPTIDASE 10, ISOFORM B"/>
    <property type="match status" value="1"/>
</dbReference>
<comment type="caution">
    <text evidence="17">The sequence shown here is derived from an EMBL/GenBank/DDBJ whole genome shotgun (WGS) entry which is preliminary data.</text>
</comment>
<accession>A0A1Y2BEZ1</accession>
<keyword evidence="8" id="KW-0720">Serine protease</keyword>
<dbReference type="InterPro" id="IPR029058">
    <property type="entry name" value="AB_hydrolase_fold"/>
</dbReference>
<evidence type="ECO:0000256" key="4">
    <source>
        <dbReference type="ARBA" id="ARBA00022554"/>
    </source>
</evidence>
<evidence type="ECO:0000256" key="11">
    <source>
        <dbReference type="ARBA" id="ARBA00023136"/>
    </source>
</evidence>
<dbReference type="STRING" id="71784.A0A1Y2BEZ1"/>
<evidence type="ECO:0000256" key="7">
    <source>
        <dbReference type="ARBA" id="ARBA00022801"/>
    </source>
</evidence>
<evidence type="ECO:0000256" key="8">
    <source>
        <dbReference type="ARBA" id="ARBA00022825"/>
    </source>
</evidence>
<feature type="domain" description="Peptidase S9 prolyl oligopeptidase catalytic" evidence="15">
    <location>
        <begin position="640"/>
        <end position="838"/>
    </location>
</feature>
<keyword evidence="12" id="KW-0325">Glycoprotein</keyword>
<evidence type="ECO:0000256" key="10">
    <source>
        <dbReference type="ARBA" id="ARBA00022989"/>
    </source>
</evidence>
<dbReference type="InterPro" id="IPR050278">
    <property type="entry name" value="Serine_Prot_S9B/DPPIV"/>
</dbReference>
<evidence type="ECO:0000256" key="2">
    <source>
        <dbReference type="ARBA" id="ARBA00006150"/>
    </source>
</evidence>
<dbReference type="FunFam" id="3.40.50.1820:FF:000003">
    <property type="entry name" value="Dipeptidyl peptidase 4"/>
    <property type="match status" value="1"/>
</dbReference>
<dbReference type="GO" id="GO:0004177">
    <property type="term" value="F:aminopeptidase activity"/>
    <property type="evidence" value="ECO:0007669"/>
    <property type="project" value="UniProtKB-KW"/>
</dbReference>
<dbReference type="InterPro" id="IPR002469">
    <property type="entry name" value="Peptidase_S9B_N"/>
</dbReference>
<evidence type="ECO:0000256" key="6">
    <source>
        <dbReference type="ARBA" id="ARBA00022692"/>
    </source>
</evidence>
<evidence type="ECO:0000256" key="12">
    <source>
        <dbReference type="ARBA" id="ARBA00023180"/>
    </source>
</evidence>
<keyword evidence="3" id="KW-0031">Aminopeptidase</keyword>
<feature type="domain" description="Dipeptidylpeptidase IV N-terminal" evidence="16">
    <location>
        <begin position="170"/>
        <end position="555"/>
    </location>
</feature>
<dbReference type="AlphaFoldDB" id="A0A1Y2BEZ1"/>
<dbReference type="OrthoDB" id="16520at2759"/>
<dbReference type="SUPFAM" id="SSF53474">
    <property type="entry name" value="alpha/beta-Hydrolases"/>
    <property type="match status" value="1"/>
</dbReference>
<dbReference type="Gene3D" id="3.40.50.1820">
    <property type="entry name" value="alpha/beta hydrolase"/>
    <property type="match status" value="1"/>
</dbReference>
<dbReference type="Pfam" id="PF00326">
    <property type="entry name" value="Peptidase_S9"/>
    <property type="match status" value="1"/>
</dbReference>
<evidence type="ECO:0000256" key="1">
    <source>
        <dbReference type="ARBA" id="ARBA00004576"/>
    </source>
</evidence>
<evidence type="ECO:0000313" key="18">
    <source>
        <dbReference type="Proteomes" id="UP000193986"/>
    </source>
</evidence>
<dbReference type="GO" id="GO:0006508">
    <property type="term" value="P:proteolysis"/>
    <property type="evidence" value="ECO:0007669"/>
    <property type="project" value="UniProtKB-KW"/>
</dbReference>
<dbReference type="EMBL" id="MCFC01000007">
    <property type="protein sequence ID" value="ORY33110.1"/>
    <property type="molecule type" value="Genomic_DNA"/>
</dbReference>
<keyword evidence="10 14" id="KW-1133">Transmembrane helix</keyword>
<evidence type="ECO:0000259" key="15">
    <source>
        <dbReference type="Pfam" id="PF00326"/>
    </source>
</evidence>
<dbReference type="SUPFAM" id="SSF82171">
    <property type="entry name" value="DPP6 N-terminal domain-like"/>
    <property type="match status" value="1"/>
</dbReference>
<dbReference type="PROSITE" id="PS00708">
    <property type="entry name" value="PRO_ENDOPEP_SER"/>
    <property type="match status" value="1"/>
</dbReference>